<accession>A0A2C5ZHL2</accession>
<dbReference type="EMBL" id="NJEU01000213">
    <property type="protein sequence ID" value="PHH78691.1"/>
    <property type="molecule type" value="Genomic_DNA"/>
</dbReference>
<dbReference type="Proteomes" id="UP000224854">
    <property type="component" value="Unassembled WGS sequence"/>
</dbReference>
<protein>
    <submittedName>
        <fullName evidence="1">Uncharacterized protein</fullName>
    </submittedName>
</protein>
<gene>
    <name evidence="1" type="ORF">CDD82_2914</name>
</gene>
<keyword evidence="2" id="KW-1185">Reference proteome</keyword>
<name>A0A2C5ZHL2_9HYPO</name>
<evidence type="ECO:0000313" key="1">
    <source>
        <dbReference type="EMBL" id="PHH78691.1"/>
    </source>
</evidence>
<proteinExistence type="predicted"/>
<dbReference type="OrthoDB" id="4392610at2759"/>
<comment type="caution">
    <text evidence="1">The sequence shown here is derived from an EMBL/GenBank/DDBJ whole genome shotgun (WGS) entry which is preliminary data.</text>
</comment>
<reference evidence="1 2" key="1">
    <citation type="submission" date="2017-06" db="EMBL/GenBank/DDBJ databases">
        <title>Ant-infecting Ophiocordyceps genomes reveal a high diversity of potential behavioral manipulation genes and a possible major role for enterotoxins.</title>
        <authorList>
            <person name="De Bekker C."/>
            <person name="Evans H.C."/>
            <person name="Brachmann A."/>
            <person name="Hughes D.P."/>
        </authorList>
    </citation>
    <scope>NUCLEOTIDE SEQUENCE [LARGE SCALE GENOMIC DNA]</scope>
    <source>
        <strain evidence="1 2">1348a</strain>
    </source>
</reference>
<organism evidence="1 2">
    <name type="scientific">Ophiocordyceps australis</name>
    <dbReference type="NCBI Taxonomy" id="1399860"/>
    <lineage>
        <taxon>Eukaryota</taxon>
        <taxon>Fungi</taxon>
        <taxon>Dikarya</taxon>
        <taxon>Ascomycota</taxon>
        <taxon>Pezizomycotina</taxon>
        <taxon>Sordariomycetes</taxon>
        <taxon>Hypocreomycetidae</taxon>
        <taxon>Hypocreales</taxon>
        <taxon>Ophiocordycipitaceae</taxon>
        <taxon>Ophiocordyceps</taxon>
    </lineage>
</organism>
<sequence length="134" mass="15884">MSTGTTTRTDIIHGYRHLYRGLLQAVQYSAPARFTARAQLRQVFRRPDASWDPRVVQRTIWFIEAAARERGLEHRILKNVLRVRMLRDLRTGEWRKQVHASTQRDILKTEKQYALTHYEMTIAMLNKSMGIYLQ</sequence>
<dbReference type="AlphaFoldDB" id="A0A2C5ZHL2"/>
<evidence type="ECO:0000313" key="2">
    <source>
        <dbReference type="Proteomes" id="UP000224854"/>
    </source>
</evidence>